<gene>
    <name evidence="2" type="ORF">GCM10009680_87520</name>
</gene>
<comment type="caution">
    <text evidence="2">The sequence shown here is derived from an EMBL/GenBank/DDBJ whole genome shotgun (WGS) entry which is preliminary data.</text>
</comment>
<organism evidence="2 3">
    <name type="scientific">Streptomyces yatensis</name>
    <dbReference type="NCBI Taxonomy" id="155177"/>
    <lineage>
        <taxon>Bacteria</taxon>
        <taxon>Bacillati</taxon>
        <taxon>Actinomycetota</taxon>
        <taxon>Actinomycetes</taxon>
        <taxon>Kitasatosporales</taxon>
        <taxon>Streptomycetaceae</taxon>
        <taxon>Streptomyces</taxon>
        <taxon>Streptomyces violaceusniger group</taxon>
    </lineage>
</organism>
<dbReference type="EMBL" id="BAAALR010000178">
    <property type="protein sequence ID" value="GAA1733735.1"/>
    <property type="molecule type" value="Genomic_DNA"/>
</dbReference>
<sequence>MPPAFQAFHHLHYERYLEYAQAHLPESTATRAVREAFGYLATHWPYIVSRLNPTSCAWSWFTTRIRIVSRPVLTAVCPRQYDAVLLHCVLGHPIKEAAALMGEHPSKLRYLTSRYQGPQSARAPRRPPLHAPQENR</sequence>
<keyword evidence="3" id="KW-1185">Reference proteome</keyword>
<evidence type="ECO:0000313" key="3">
    <source>
        <dbReference type="Proteomes" id="UP001499947"/>
    </source>
</evidence>
<accession>A0ABN2JNV1</accession>
<proteinExistence type="predicted"/>
<name>A0ABN2JNV1_9ACTN</name>
<reference evidence="2 3" key="1">
    <citation type="journal article" date="2019" name="Int. J. Syst. Evol. Microbiol.">
        <title>The Global Catalogue of Microorganisms (GCM) 10K type strain sequencing project: providing services to taxonomists for standard genome sequencing and annotation.</title>
        <authorList>
            <consortium name="The Broad Institute Genomics Platform"/>
            <consortium name="The Broad Institute Genome Sequencing Center for Infectious Disease"/>
            <person name="Wu L."/>
            <person name="Ma J."/>
        </authorList>
    </citation>
    <scope>NUCLEOTIDE SEQUENCE [LARGE SCALE GENOMIC DNA]</scope>
    <source>
        <strain evidence="2 3">JCM 13244</strain>
    </source>
</reference>
<dbReference type="Proteomes" id="UP001499947">
    <property type="component" value="Unassembled WGS sequence"/>
</dbReference>
<evidence type="ECO:0000313" key="2">
    <source>
        <dbReference type="EMBL" id="GAA1733735.1"/>
    </source>
</evidence>
<feature type="region of interest" description="Disordered" evidence="1">
    <location>
        <begin position="116"/>
        <end position="136"/>
    </location>
</feature>
<evidence type="ECO:0008006" key="4">
    <source>
        <dbReference type="Google" id="ProtNLM"/>
    </source>
</evidence>
<evidence type="ECO:0000256" key="1">
    <source>
        <dbReference type="SAM" id="MobiDB-lite"/>
    </source>
</evidence>
<protein>
    <recommendedName>
        <fullName evidence="4">RNA polymerase sigma factor 70 region 4 type 2 domain-containing protein</fullName>
    </recommendedName>
</protein>